<organism evidence="1 2">
    <name type="scientific">Heracleum sosnowskyi</name>
    <dbReference type="NCBI Taxonomy" id="360622"/>
    <lineage>
        <taxon>Eukaryota</taxon>
        <taxon>Viridiplantae</taxon>
        <taxon>Streptophyta</taxon>
        <taxon>Embryophyta</taxon>
        <taxon>Tracheophyta</taxon>
        <taxon>Spermatophyta</taxon>
        <taxon>Magnoliopsida</taxon>
        <taxon>eudicotyledons</taxon>
        <taxon>Gunneridae</taxon>
        <taxon>Pentapetalae</taxon>
        <taxon>asterids</taxon>
        <taxon>campanulids</taxon>
        <taxon>Apiales</taxon>
        <taxon>Apiaceae</taxon>
        <taxon>Apioideae</taxon>
        <taxon>apioid superclade</taxon>
        <taxon>Tordylieae</taxon>
        <taxon>Tordyliinae</taxon>
        <taxon>Heracleum</taxon>
    </lineage>
</organism>
<accession>A0AAD8H0B6</accession>
<dbReference type="EMBL" id="JAUIZM010000011">
    <property type="protein sequence ID" value="KAK1358119.1"/>
    <property type="molecule type" value="Genomic_DNA"/>
</dbReference>
<evidence type="ECO:0000313" key="1">
    <source>
        <dbReference type="EMBL" id="KAK1358119.1"/>
    </source>
</evidence>
<keyword evidence="2" id="KW-1185">Reference proteome</keyword>
<dbReference type="Proteomes" id="UP001237642">
    <property type="component" value="Unassembled WGS sequence"/>
</dbReference>
<proteinExistence type="predicted"/>
<reference evidence="1" key="2">
    <citation type="submission" date="2023-05" db="EMBL/GenBank/DDBJ databases">
        <authorList>
            <person name="Schelkunov M.I."/>
        </authorList>
    </citation>
    <scope>NUCLEOTIDE SEQUENCE</scope>
    <source>
        <strain evidence="1">Hsosn_3</strain>
        <tissue evidence="1">Leaf</tissue>
    </source>
</reference>
<evidence type="ECO:0000313" key="2">
    <source>
        <dbReference type="Proteomes" id="UP001237642"/>
    </source>
</evidence>
<reference evidence="1" key="1">
    <citation type="submission" date="2023-02" db="EMBL/GenBank/DDBJ databases">
        <title>Genome of toxic invasive species Heracleum sosnowskyi carries increased number of genes despite the absence of recent whole-genome duplications.</title>
        <authorList>
            <person name="Schelkunov M."/>
            <person name="Shtratnikova V."/>
            <person name="Makarenko M."/>
            <person name="Klepikova A."/>
            <person name="Omelchenko D."/>
            <person name="Novikova G."/>
            <person name="Obukhova E."/>
            <person name="Bogdanov V."/>
            <person name="Penin A."/>
            <person name="Logacheva M."/>
        </authorList>
    </citation>
    <scope>NUCLEOTIDE SEQUENCE</scope>
    <source>
        <strain evidence="1">Hsosn_3</strain>
        <tissue evidence="1">Leaf</tissue>
    </source>
</reference>
<gene>
    <name evidence="1" type="ORF">POM88_051375</name>
</gene>
<name>A0AAD8H0B6_9APIA</name>
<protein>
    <submittedName>
        <fullName evidence="1">Uncharacterized protein</fullName>
    </submittedName>
</protein>
<comment type="caution">
    <text evidence="1">The sequence shown here is derived from an EMBL/GenBank/DDBJ whole genome shotgun (WGS) entry which is preliminary data.</text>
</comment>
<sequence>MDEFTVTDVEIEALWSSLRKLQRVNILLLVTDSLYGYEGQARGDEGDTSVSHDYWDTCTWEFFRVLASLPDVRTCLGINGYADSAVDRLWQKKRVEIIFVIY</sequence>
<dbReference type="AlphaFoldDB" id="A0AAD8H0B6"/>